<accession>A0A9W6L840</accession>
<gene>
    <name evidence="1" type="ORF">DAMNIGENAA_27110</name>
</gene>
<dbReference type="RefSeq" id="WP_281794935.1">
    <property type="nucleotide sequence ID" value="NZ_BSDR01000001.1"/>
</dbReference>
<dbReference type="AlphaFoldDB" id="A0A9W6L840"/>
<evidence type="ECO:0000313" key="1">
    <source>
        <dbReference type="EMBL" id="GLI35278.1"/>
    </source>
</evidence>
<comment type="caution">
    <text evidence="1">The sequence shown here is derived from an EMBL/GenBank/DDBJ whole genome shotgun (WGS) entry which is preliminary data.</text>
</comment>
<dbReference type="Proteomes" id="UP001144372">
    <property type="component" value="Unassembled WGS sequence"/>
</dbReference>
<proteinExistence type="predicted"/>
<reference evidence="1" key="1">
    <citation type="submission" date="2022-12" db="EMBL/GenBank/DDBJ databases">
        <title>Reference genome sequencing for broad-spectrum identification of bacterial and archaeal isolates by mass spectrometry.</title>
        <authorList>
            <person name="Sekiguchi Y."/>
            <person name="Tourlousse D.M."/>
        </authorList>
    </citation>
    <scope>NUCLEOTIDE SEQUENCE</scope>
    <source>
        <strain evidence="1">ASRB1</strain>
    </source>
</reference>
<organism evidence="1 2">
    <name type="scientific">Desulforhabdus amnigena</name>
    <dbReference type="NCBI Taxonomy" id="40218"/>
    <lineage>
        <taxon>Bacteria</taxon>
        <taxon>Pseudomonadati</taxon>
        <taxon>Thermodesulfobacteriota</taxon>
        <taxon>Syntrophobacteria</taxon>
        <taxon>Syntrophobacterales</taxon>
        <taxon>Syntrophobacteraceae</taxon>
        <taxon>Desulforhabdus</taxon>
    </lineage>
</organism>
<dbReference type="EMBL" id="BSDR01000001">
    <property type="protein sequence ID" value="GLI35278.1"/>
    <property type="molecule type" value="Genomic_DNA"/>
</dbReference>
<sequence>MGYHSTSETASNTADFLVRLKDFLVGTVGWTLRDDRSGDAEPSYVLASPGESGAEDIFLRFVNDSAVDRIAVRAYLYWDAATHTGVKEAFHTSYTYIKTVDASAFLYWFYADRDHVFIVTKIAAVYYGHYCGLLKRFWSGAVAVTQSAASPGSGVTLQVNDASIFRVGGYYLIKDNAGIERVQVTALDTVASPNTVTLASLVAAYASGAKIGEDPQPVVVGHYQSPGSFYAINKFDGWASTTSQTGTCGAAHGGFQTASNPDQRQGLITLFPWLAAHTTAAYKELRGELIEVYAHGGGITDSEDVLDLGGVTYKVFNLSGPGWCAVKE</sequence>
<protein>
    <submittedName>
        <fullName evidence="1">Uncharacterized protein</fullName>
    </submittedName>
</protein>
<evidence type="ECO:0000313" key="2">
    <source>
        <dbReference type="Proteomes" id="UP001144372"/>
    </source>
</evidence>
<name>A0A9W6L840_9BACT</name>
<keyword evidence="2" id="KW-1185">Reference proteome</keyword>